<evidence type="ECO:0000313" key="3">
    <source>
        <dbReference type="Proteomes" id="UP000327493"/>
    </source>
</evidence>
<feature type="region of interest" description="Disordered" evidence="1">
    <location>
        <begin position="68"/>
        <end position="110"/>
    </location>
</feature>
<dbReference type="Gene3D" id="1.20.5.370">
    <property type="match status" value="2"/>
</dbReference>
<accession>A0A5J5CAL8</accession>
<proteinExistence type="predicted"/>
<comment type="caution">
    <text evidence="2">The sequence shown here is derived from an EMBL/GenBank/DDBJ whole genome shotgun (WGS) entry which is preliminary data.</text>
</comment>
<protein>
    <recommendedName>
        <fullName evidence="4">Myosin tail domain-containing protein</fullName>
    </recommendedName>
</protein>
<gene>
    <name evidence="2" type="ORF">FQN60_011496</name>
</gene>
<dbReference type="InterPro" id="IPR014751">
    <property type="entry name" value="XRCC4-like_C"/>
</dbReference>
<keyword evidence="3" id="KW-1185">Reference proteome</keyword>
<organism evidence="2 3">
    <name type="scientific">Etheostoma spectabile</name>
    <name type="common">orangethroat darter</name>
    <dbReference type="NCBI Taxonomy" id="54343"/>
    <lineage>
        <taxon>Eukaryota</taxon>
        <taxon>Metazoa</taxon>
        <taxon>Chordata</taxon>
        <taxon>Craniata</taxon>
        <taxon>Vertebrata</taxon>
        <taxon>Euteleostomi</taxon>
        <taxon>Actinopterygii</taxon>
        <taxon>Neopterygii</taxon>
        <taxon>Teleostei</taxon>
        <taxon>Neoteleostei</taxon>
        <taxon>Acanthomorphata</taxon>
        <taxon>Eupercaria</taxon>
        <taxon>Perciformes</taxon>
        <taxon>Percoidei</taxon>
        <taxon>Percidae</taxon>
        <taxon>Etheostomatinae</taxon>
        <taxon>Etheostoma</taxon>
    </lineage>
</organism>
<sequence length="306" mass="35220">MEKEELQGSLEESESFGGRGDQVLRLQLEVSQVKGEMERRLKEGGEKWKLLEKATRGHLRPCRPVWTWRSKANRGAEAEEETGGGHQRAGAAGGAAHQEHAELSKSSKKMQQQIKELQAQLEEEVRSHEECKEDQRAWNACMLLVSQSEETLASLESAERARRVSETKLQEANEKHSHLNNQFQLAVSGKEAGGDLQTLQQEHEEMHADLRASTDKSKKASCELERVGEELRLEQERTVQLERVKKGLEAQVKELELELDSEKRHTETVKTLRKNERRLKELLFESEEEQKNQQRMQELVERLQTR</sequence>
<evidence type="ECO:0008006" key="4">
    <source>
        <dbReference type="Google" id="ProtNLM"/>
    </source>
</evidence>
<feature type="compositionally biased region" description="Gly residues" evidence="1">
    <location>
        <begin position="84"/>
        <end position="93"/>
    </location>
</feature>
<evidence type="ECO:0000256" key="1">
    <source>
        <dbReference type="SAM" id="MobiDB-lite"/>
    </source>
</evidence>
<dbReference type="AlphaFoldDB" id="A0A5J5CAL8"/>
<evidence type="ECO:0000313" key="2">
    <source>
        <dbReference type="EMBL" id="KAA8577556.1"/>
    </source>
</evidence>
<dbReference type="Proteomes" id="UP000327493">
    <property type="component" value="Unassembled WGS sequence"/>
</dbReference>
<feature type="region of interest" description="Disordered" evidence="1">
    <location>
        <begin position="284"/>
        <end position="306"/>
    </location>
</feature>
<reference evidence="2 3" key="1">
    <citation type="submission" date="2019-08" db="EMBL/GenBank/DDBJ databases">
        <title>A chromosome-level genome assembly, high-density linkage maps, and genome scans reveal the genomic architecture of hybrid incompatibilities underlying speciation via character displacement in darters (Percidae: Etheostominae).</title>
        <authorList>
            <person name="Moran R.L."/>
            <person name="Catchen J.M."/>
            <person name="Fuller R.C."/>
        </authorList>
    </citation>
    <scope>NUCLEOTIDE SEQUENCE [LARGE SCALE GENOMIC DNA]</scope>
    <source>
        <strain evidence="2">EspeVRDwgs_2016</strain>
        <tissue evidence="2">Muscle</tissue>
    </source>
</reference>
<dbReference type="EMBL" id="VOFY01002614">
    <property type="protein sequence ID" value="KAA8577556.1"/>
    <property type="molecule type" value="Genomic_DNA"/>
</dbReference>
<name>A0A5J5CAL8_9PERO</name>